<dbReference type="InterPro" id="IPR036770">
    <property type="entry name" value="Ankyrin_rpt-contain_sf"/>
</dbReference>
<dbReference type="GO" id="GO:0000151">
    <property type="term" value="C:ubiquitin ligase complex"/>
    <property type="evidence" value="ECO:0007669"/>
    <property type="project" value="TreeGrafter"/>
</dbReference>
<dbReference type="InterPro" id="IPR002110">
    <property type="entry name" value="Ankyrin_rpt"/>
</dbReference>
<dbReference type="Proteomes" id="UP000054359">
    <property type="component" value="Unassembled WGS sequence"/>
</dbReference>
<comment type="subcellular location">
    <subcellularLocation>
        <location evidence="1">Target cell membrane</location>
    </subcellularLocation>
</comment>
<accession>A0A087TVC8</accession>
<evidence type="ECO:0000313" key="11">
    <source>
        <dbReference type="Proteomes" id="UP000054359"/>
    </source>
</evidence>
<dbReference type="GO" id="GO:0006887">
    <property type="term" value="P:exocytosis"/>
    <property type="evidence" value="ECO:0007669"/>
    <property type="project" value="UniProtKB-KW"/>
</dbReference>
<evidence type="ECO:0000256" key="6">
    <source>
        <dbReference type="ARBA" id="ARBA00023028"/>
    </source>
</evidence>
<keyword evidence="5" id="KW-0677">Repeat</keyword>
<evidence type="ECO:0000256" key="4">
    <source>
        <dbReference type="ARBA" id="ARBA00022699"/>
    </source>
</evidence>
<dbReference type="SMART" id="SM00248">
    <property type="entry name" value="ANK"/>
    <property type="match status" value="2"/>
</dbReference>
<evidence type="ECO:0000256" key="7">
    <source>
        <dbReference type="ARBA" id="ARBA00023043"/>
    </source>
</evidence>
<dbReference type="Pfam" id="PF12796">
    <property type="entry name" value="Ank_2"/>
    <property type="match status" value="1"/>
</dbReference>
<keyword evidence="2" id="KW-0268">Exocytosis</keyword>
<evidence type="ECO:0000256" key="2">
    <source>
        <dbReference type="ARBA" id="ARBA00022483"/>
    </source>
</evidence>
<name>A0A087TVC8_STEMI</name>
<keyword evidence="8" id="KW-1053">Target membrane</keyword>
<dbReference type="Pfam" id="PF00651">
    <property type="entry name" value="BTB"/>
    <property type="match status" value="1"/>
</dbReference>
<dbReference type="GO" id="GO:0044231">
    <property type="term" value="C:host cell presynaptic membrane"/>
    <property type="evidence" value="ECO:0007669"/>
    <property type="project" value="UniProtKB-KW"/>
</dbReference>
<dbReference type="InterPro" id="IPR000210">
    <property type="entry name" value="BTB/POZ_dom"/>
</dbReference>
<dbReference type="InterPro" id="IPR044515">
    <property type="entry name" value="ABTB1"/>
</dbReference>
<feature type="domain" description="BTB" evidence="9">
    <location>
        <begin position="115"/>
        <end position="158"/>
    </location>
</feature>
<protein>
    <submittedName>
        <fullName evidence="10">Ankyrin repeat and BTB/POZ domain-containing protein 1</fullName>
    </submittedName>
</protein>
<dbReference type="SUPFAM" id="SSF48403">
    <property type="entry name" value="Ankyrin repeat"/>
    <property type="match status" value="1"/>
</dbReference>
<keyword evidence="4" id="KW-0528">Neurotoxin</keyword>
<dbReference type="InterPro" id="IPR011333">
    <property type="entry name" value="SKP1/BTB/POZ_sf"/>
</dbReference>
<evidence type="ECO:0000256" key="3">
    <source>
        <dbReference type="ARBA" id="ARBA00022537"/>
    </source>
</evidence>
<dbReference type="OrthoDB" id="6476088at2759"/>
<proteinExistence type="predicted"/>
<dbReference type="Gene3D" id="1.25.40.20">
    <property type="entry name" value="Ankyrin repeat-containing domain"/>
    <property type="match status" value="1"/>
</dbReference>
<dbReference type="PROSITE" id="PS50097">
    <property type="entry name" value="BTB"/>
    <property type="match status" value="1"/>
</dbReference>
<feature type="non-terminal residue" evidence="10">
    <location>
        <position position="158"/>
    </location>
</feature>
<gene>
    <name evidence="10" type="ORF">X975_09618</name>
</gene>
<keyword evidence="7" id="KW-0040">ANK repeat</keyword>
<evidence type="ECO:0000256" key="8">
    <source>
        <dbReference type="ARBA" id="ARBA00023298"/>
    </source>
</evidence>
<dbReference type="OMA" id="NAFDKEW"/>
<sequence length="158" mass="18765">MDKYELFLSCRKGDVRRLRYLVEQKDVDLNVRDKWDCTPLYYACLCGHYDTVLYLLENGACCDSETFDGERCLYGALTEEIYHLLRNFQVVTSKLIKRDEFSEFLRRALETDDYCDVDFVLQKVQLFAHRCILAARSEFFSNAFDKEWRNLTSISFPE</sequence>
<dbReference type="EMBL" id="KK116911">
    <property type="protein sequence ID" value="KFM69067.1"/>
    <property type="molecule type" value="Genomic_DNA"/>
</dbReference>
<dbReference type="SUPFAM" id="SSF54695">
    <property type="entry name" value="POZ domain"/>
    <property type="match status" value="1"/>
</dbReference>
<keyword evidence="6" id="KW-0638">Presynaptic neurotoxin</keyword>
<dbReference type="AlphaFoldDB" id="A0A087TVC8"/>
<dbReference type="PANTHER" id="PTHR46231">
    <property type="entry name" value="ANKYRIN REPEAT AND BTB/POZ DOMAIN-CONTAINING PROTEIN 1"/>
    <property type="match status" value="1"/>
</dbReference>
<evidence type="ECO:0000256" key="5">
    <source>
        <dbReference type="ARBA" id="ARBA00022737"/>
    </source>
</evidence>
<evidence type="ECO:0000259" key="9">
    <source>
        <dbReference type="PROSITE" id="PS50097"/>
    </source>
</evidence>
<reference evidence="10 11" key="1">
    <citation type="submission" date="2013-11" db="EMBL/GenBank/DDBJ databases">
        <title>Genome sequencing of Stegodyphus mimosarum.</title>
        <authorList>
            <person name="Bechsgaard J."/>
        </authorList>
    </citation>
    <scope>NUCLEOTIDE SEQUENCE [LARGE SCALE GENOMIC DNA]</scope>
</reference>
<keyword evidence="6" id="KW-0800">Toxin</keyword>
<dbReference type="GO" id="GO:0044218">
    <property type="term" value="C:other organism cell membrane"/>
    <property type="evidence" value="ECO:0007669"/>
    <property type="project" value="UniProtKB-KW"/>
</dbReference>
<evidence type="ECO:0000256" key="1">
    <source>
        <dbReference type="ARBA" id="ARBA00004175"/>
    </source>
</evidence>
<dbReference type="STRING" id="407821.A0A087TVC8"/>
<dbReference type="PANTHER" id="PTHR46231:SF1">
    <property type="entry name" value="ANKYRIN REPEAT AND BTB_POZ DOMAIN-CONTAINING PROTEIN 1"/>
    <property type="match status" value="1"/>
</dbReference>
<keyword evidence="11" id="KW-1185">Reference proteome</keyword>
<dbReference type="GO" id="GO:0005737">
    <property type="term" value="C:cytoplasm"/>
    <property type="evidence" value="ECO:0007669"/>
    <property type="project" value="TreeGrafter"/>
</dbReference>
<evidence type="ECO:0000313" key="10">
    <source>
        <dbReference type="EMBL" id="KFM69067.1"/>
    </source>
</evidence>
<keyword evidence="8" id="KW-0472">Membrane</keyword>
<dbReference type="Gene3D" id="3.30.710.10">
    <property type="entry name" value="Potassium Channel Kv1.1, Chain A"/>
    <property type="match status" value="1"/>
</dbReference>
<keyword evidence="3" id="KW-1052">Target cell membrane</keyword>
<organism evidence="10 11">
    <name type="scientific">Stegodyphus mimosarum</name>
    <name type="common">African social velvet spider</name>
    <dbReference type="NCBI Taxonomy" id="407821"/>
    <lineage>
        <taxon>Eukaryota</taxon>
        <taxon>Metazoa</taxon>
        <taxon>Ecdysozoa</taxon>
        <taxon>Arthropoda</taxon>
        <taxon>Chelicerata</taxon>
        <taxon>Arachnida</taxon>
        <taxon>Araneae</taxon>
        <taxon>Araneomorphae</taxon>
        <taxon>Entelegynae</taxon>
        <taxon>Eresoidea</taxon>
        <taxon>Eresidae</taxon>
        <taxon>Stegodyphus</taxon>
    </lineage>
</organism>